<proteinExistence type="predicted"/>
<dbReference type="AlphaFoldDB" id="A0A0C9WJ04"/>
<evidence type="ECO:0000313" key="1">
    <source>
        <dbReference type="EMBL" id="KIJ93849.1"/>
    </source>
</evidence>
<dbReference type="Pfam" id="PF03321">
    <property type="entry name" value="GH3"/>
    <property type="match status" value="1"/>
</dbReference>
<protein>
    <submittedName>
        <fullName evidence="1">Uncharacterized protein</fullName>
    </submittedName>
</protein>
<gene>
    <name evidence="1" type="ORF">K443DRAFT_377400</name>
</gene>
<dbReference type="EMBL" id="KN838821">
    <property type="protein sequence ID" value="KIJ93849.1"/>
    <property type="molecule type" value="Genomic_DNA"/>
</dbReference>
<organism evidence="1 2">
    <name type="scientific">Laccaria amethystina LaAM-08-1</name>
    <dbReference type="NCBI Taxonomy" id="1095629"/>
    <lineage>
        <taxon>Eukaryota</taxon>
        <taxon>Fungi</taxon>
        <taxon>Dikarya</taxon>
        <taxon>Basidiomycota</taxon>
        <taxon>Agaricomycotina</taxon>
        <taxon>Agaricomycetes</taxon>
        <taxon>Agaricomycetidae</taxon>
        <taxon>Agaricales</taxon>
        <taxon>Agaricineae</taxon>
        <taxon>Hydnangiaceae</taxon>
        <taxon>Laccaria</taxon>
    </lineage>
</organism>
<dbReference type="Proteomes" id="UP000054477">
    <property type="component" value="Unassembled WGS sequence"/>
</dbReference>
<accession>A0A0C9WJ04</accession>
<reference evidence="2" key="2">
    <citation type="submission" date="2015-01" db="EMBL/GenBank/DDBJ databases">
        <title>Evolutionary Origins and Diversification of the Mycorrhizal Mutualists.</title>
        <authorList>
            <consortium name="DOE Joint Genome Institute"/>
            <consortium name="Mycorrhizal Genomics Consortium"/>
            <person name="Kohler A."/>
            <person name="Kuo A."/>
            <person name="Nagy L.G."/>
            <person name="Floudas D."/>
            <person name="Copeland A."/>
            <person name="Barry K.W."/>
            <person name="Cichocki N."/>
            <person name="Veneault-Fourrey C."/>
            <person name="LaButti K."/>
            <person name="Lindquist E.A."/>
            <person name="Lipzen A."/>
            <person name="Lundell T."/>
            <person name="Morin E."/>
            <person name="Murat C."/>
            <person name="Riley R."/>
            <person name="Ohm R."/>
            <person name="Sun H."/>
            <person name="Tunlid A."/>
            <person name="Henrissat B."/>
            <person name="Grigoriev I.V."/>
            <person name="Hibbett D.S."/>
            <person name="Martin F."/>
        </authorList>
    </citation>
    <scope>NUCLEOTIDE SEQUENCE [LARGE SCALE GENOMIC DNA]</scope>
    <source>
        <strain evidence="2">LaAM-08-1</strain>
    </source>
</reference>
<evidence type="ECO:0000313" key="2">
    <source>
        <dbReference type="Proteomes" id="UP000054477"/>
    </source>
</evidence>
<dbReference type="HOGENOM" id="CLU_088661_0_0_1"/>
<sequence>MAVPPPPLQSLTPELKLTLQERMESVLIRLTQLNSRTIFFREAPLFSAFRDRFGYNRSPNSKAGDSIPLEPGRDFVQCFRETIPLTSYDAYEPFVSRFFENSPLYSSVRDLLSPGFPDFIAQTSGTSGSTVKSFPRYPVNDNDHYIPRGIRFCGFNSLRISGAVKIVNEEGDLQKELPVTSVGSGILRRRMGTELKDDDQVMSQTRSFFEAINCRIDH</sequence>
<dbReference type="OrthoDB" id="2637691at2759"/>
<reference evidence="1 2" key="1">
    <citation type="submission" date="2014-04" db="EMBL/GenBank/DDBJ databases">
        <authorList>
            <consortium name="DOE Joint Genome Institute"/>
            <person name="Kuo A."/>
            <person name="Kohler A."/>
            <person name="Nagy L.G."/>
            <person name="Floudas D."/>
            <person name="Copeland A."/>
            <person name="Barry K.W."/>
            <person name="Cichocki N."/>
            <person name="Veneault-Fourrey C."/>
            <person name="LaButti K."/>
            <person name="Lindquist E.A."/>
            <person name="Lipzen A."/>
            <person name="Lundell T."/>
            <person name="Morin E."/>
            <person name="Murat C."/>
            <person name="Sun H."/>
            <person name="Tunlid A."/>
            <person name="Henrissat B."/>
            <person name="Grigoriev I.V."/>
            <person name="Hibbett D.S."/>
            <person name="Martin F."/>
            <person name="Nordberg H.P."/>
            <person name="Cantor M.N."/>
            <person name="Hua S.X."/>
        </authorList>
    </citation>
    <scope>NUCLEOTIDE SEQUENCE [LARGE SCALE GENOMIC DNA]</scope>
    <source>
        <strain evidence="1 2">LaAM-08-1</strain>
    </source>
</reference>
<keyword evidence="2" id="KW-1185">Reference proteome</keyword>
<name>A0A0C9WJ04_9AGAR</name>